<sequence length="368" mass="39368">MTNASWESLSNQAVTVAGIVYFLALLAHSAQWAMLRRLPADQTPEGDQTEVFGRFGLLLTAIAAVVHAVGLVGRGLAADPNRVPWGNMYEFTLSGTFVVTLGYLALHRRYRLAWMAPWVVGFVFVILMAAVIWLYEPVAPLTEALSSPWLVIHVVAAVIATGIFSLAGLVSAVYLLKSRVLERQRRSTAVPVGAAAGGGSAVGASTAGGSGTRADAPATGMMARIPDLPALDRLSYRLHAFAFPIWTFAVLISGPIWAHYAWSRYWGWDPKEVWAFITWVVYAAYLHARATAGWKGRNAAIVALVGVATLWFNFIGINYFFGGSSQHSYAAPAAVVERQEPPGPGGASGPVVTRGDLSVDLPEALSTG</sequence>
<dbReference type="PANTHER" id="PTHR30071">
    <property type="entry name" value="HEME EXPORTER PROTEIN C"/>
    <property type="match status" value="1"/>
</dbReference>
<feature type="transmembrane region" description="Helical" evidence="7">
    <location>
        <begin position="299"/>
        <end position="321"/>
    </location>
</feature>
<feature type="transmembrane region" description="Helical" evidence="7">
    <location>
        <begin position="273"/>
        <end position="292"/>
    </location>
</feature>
<dbReference type="GO" id="GO:0020037">
    <property type="term" value="F:heme binding"/>
    <property type="evidence" value="ECO:0007669"/>
    <property type="project" value="InterPro"/>
</dbReference>
<evidence type="ECO:0000256" key="1">
    <source>
        <dbReference type="ARBA" id="ARBA00004141"/>
    </source>
</evidence>
<feature type="domain" description="Cytochrome c assembly protein" evidence="8">
    <location>
        <begin position="85"/>
        <end position="319"/>
    </location>
</feature>
<accession>A0A927K5C2</accession>
<feature type="transmembrane region" description="Helical" evidence="7">
    <location>
        <begin position="12"/>
        <end position="35"/>
    </location>
</feature>
<keyword evidence="10" id="KW-1185">Reference proteome</keyword>
<evidence type="ECO:0000313" key="10">
    <source>
        <dbReference type="Proteomes" id="UP000616839"/>
    </source>
</evidence>
<feature type="region of interest" description="Disordered" evidence="6">
    <location>
        <begin position="339"/>
        <end position="368"/>
    </location>
</feature>
<dbReference type="GO" id="GO:0005886">
    <property type="term" value="C:plasma membrane"/>
    <property type="evidence" value="ECO:0007669"/>
    <property type="project" value="TreeGrafter"/>
</dbReference>
<comment type="caution">
    <text evidence="9">The sequence shown here is derived from an EMBL/GenBank/DDBJ whole genome shotgun (WGS) entry which is preliminary data.</text>
</comment>
<feature type="transmembrane region" description="Helical" evidence="7">
    <location>
        <begin position="113"/>
        <end position="135"/>
    </location>
</feature>
<evidence type="ECO:0000256" key="4">
    <source>
        <dbReference type="ARBA" id="ARBA00022989"/>
    </source>
</evidence>
<evidence type="ECO:0000256" key="2">
    <source>
        <dbReference type="ARBA" id="ARBA00022692"/>
    </source>
</evidence>
<dbReference type="GO" id="GO:0017004">
    <property type="term" value="P:cytochrome complex assembly"/>
    <property type="evidence" value="ECO:0007669"/>
    <property type="project" value="UniProtKB-KW"/>
</dbReference>
<gene>
    <name evidence="9" type="primary">ccsB</name>
    <name evidence="9" type="ORF">IE331_14415</name>
</gene>
<dbReference type="NCBIfam" id="TIGR03144">
    <property type="entry name" value="cytochr_II_ccsB"/>
    <property type="match status" value="1"/>
</dbReference>
<dbReference type="AlphaFoldDB" id="A0A927K5C2"/>
<reference evidence="9" key="1">
    <citation type="submission" date="2020-09" db="EMBL/GenBank/DDBJ databases">
        <title>Nocardioides sp. strain MJB4 16S ribosomal RNA gene Genome sequencing and assembly.</title>
        <authorList>
            <person name="Kim I."/>
        </authorList>
    </citation>
    <scope>NUCLEOTIDE SEQUENCE</scope>
    <source>
        <strain evidence="9">MJB4</strain>
    </source>
</reference>
<keyword evidence="5 7" id="KW-0472">Membrane</keyword>
<protein>
    <submittedName>
        <fullName evidence="9">C-type cytochrome biogenesis protein CcsB</fullName>
    </submittedName>
</protein>
<dbReference type="InterPro" id="IPR045062">
    <property type="entry name" value="Cyt_c_biogenesis_CcsA/CcmC"/>
</dbReference>
<organism evidence="9 10">
    <name type="scientific">Nocardioides donggukensis</name>
    <dbReference type="NCBI Taxonomy" id="2774019"/>
    <lineage>
        <taxon>Bacteria</taxon>
        <taxon>Bacillati</taxon>
        <taxon>Actinomycetota</taxon>
        <taxon>Actinomycetes</taxon>
        <taxon>Propionibacteriales</taxon>
        <taxon>Nocardioidaceae</taxon>
        <taxon>Nocardioides</taxon>
    </lineage>
</organism>
<dbReference type="Pfam" id="PF01578">
    <property type="entry name" value="Cytochrom_C_asm"/>
    <property type="match status" value="1"/>
</dbReference>
<evidence type="ECO:0000256" key="7">
    <source>
        <dbReference type="SAM" id="Phobius"/>
    </source>
</evidence>
<dbReference type="RefSeq" id="WP_192144158.1">
    <property type="nucleotide sequence ID" value="NZ_JACYXZ010000004.1"/>
</dbReference>
<dbReference type="InterPro" id="IPR002541">
    <property type="entry name" value="Cyt_c_assembly"/>
</dbReference>
<feature type="transmembrane region" description="Helical" evidence="7">
    <location>
        <begin position="55"/>
        <end position="76"/>
    </location>
</feature>
<feature type="transmembrane region" description="Helical" evidence="7">
    <location>
        <begin position="88"/>
        <end position="106"/>
    </location>
</feature>
<feature type="transmembrane region" description="Helical" evidence="7">
    <location>
        <begin position="150"/>
        <end position="176"/>
    </location>
</feature>
<evidence type="ECO:0000313" key="9">
    <source>
        <dbReference type="EMBL" id="MBD8870819.1"/>
    </source>
</evidence>
<keyword evidence="3" id="KW-0201">Cytochrome c-type biogenesis</keyword>
<dbReference type="Proteomes" id="UP000616839">
    <property type="component" value="Unassembled WGS sequence"/>
</dbReference>
<keyword evidence="2 7" id="KW-0812">Transmembrane</keyword>
<proteinExistence type="predicted"/>
<dbReference type="PANTHER" id="PTHR30071:SF1">
    <property type="entry name" value="CYTOCHROME B_B6 PROTEIN-RELATED"/>
    <property type="match status" value="1"/>
</dbReference>
<evidence type="ECO:0000256" key="3">
    <source>
        <dbReference type="ARBA" id="ARBA00022748"/>
    </source>
</evidence>
<dbReference type="EMBL" id="JACYXZ010000004">
    <property type="protein sequence ID" value="MBD8870819.1"/>
    <property type="molecule type" value="Genomic_DNA"/>
</dbReference>
<evidence type="ECO:0000259" key="8">
    <source>
        <dbReference type="Pfam" id="PF01578"/>
    </source>
</evidence>
<comment type="subcellular location">
    <subcellularLocation>
        <location evidence="1">Membrane</location>
        <topology evidence="1">Multi-pass membrane protein</topology>
    </subcellularLocation>
</comment>
<evidence type="ECO:0000256" key="6">
    <source>
        <dbReference type="SAM" id="MobiDB-lite"/>
    </source>
</evidence>
<evidence type="ECO:0000256" key="5">
    <source>
        <dbReference type="ARBA" id="ARBA00023136"/>
    </source>
</evidence>
<name>A0A927K5C2_9ACTN</name>
<feature type="transmembrane region" description="Helical" evidence="7">
    <location>
        <begin position="241"/>
        <end position="261"/>
    </location>
</feature>
<dbReference type="InterPro" id="IPR017562">
    <property type="entry name" value="Cyt_c_biogenesis_CcsA"/>
</dbReference>
<keyword evidence="4 7" id="KW-1133">Transmembrane helix</keyword>